<dbReference type="RefSeq" id="WP_377468779.1">
    <property type="nucleotide sequence ID" value="NZ_JBHLWN010000022.1"/>
</dbReference>
<name>A0ABV6DGK7_9BACL</name>
<accession>A0ABV6DGK7</accession>
<feature type="transmembrane region" description="Helical" evidence="1">
    <location>
        <begin position="226"/>
        <end position="249"/>
    </location>
</feature>
<evidence type="ECO:0000313" key="2">
    <source>
        <dbReference type="EMBL" id="MFC0211783.1"/>
    </source>
</evidence>
<feature type="transmembrane region" description="Helical" evidence="1">
    <location>
        <begin position="134"/>
        <end position="154"/>
    </location>
</feature>
<protein>
    <recommendedName>
        <fullName evidence="4">Glycosyltransferase RgtA/B/C/D-like domain-containing protein</fullName>
    </recommendedName>
</protein>
<feature type="transmembrane region" description="Helical" evidence="1">
    <location>
        <begin position="103"/>
        <end position="122"/>
    </location>
</feature>
<evidence type="ECO:0000313" key="3">
    <source>
        <dbReference type="Proteomes" id="UP001589776"/>
    </source>
</evidence>
<keyword evidence="1" id="KW-0812">Transmembrane</keyword>
<dbReference type="Proteomes" id="UP001589776">
    <property type="component" value="Unassembled WGS sequence"/>
</dbReference>
<sequence>MSWKRAAVYGPLAAAFAVFVYVCLIRPIVGIADNGDFLRIMSSTGLDDLQRDLPREERYFSYFIREFQLTNLGLGGYISTQVPLVLLATGLNRLFYSTTVFDIRFLAAVYMVLLLAAFAIVLRSQRQLPVLVRVLLAVLLVVVFTDVGYIGYFNSLFGEPVSYVFLLLTVALALALSSAGRPSRKLLLAFFVSAVWLTCSKIQNAPIGVLIALLGLRFVPLRPDAAWRRLVLACSAVLALGSMAMYVLAPKQLKDINMYQTVFYGVIKDSQSPERDLEELGLPAELAVLAGTNYFTKDTAIPQQDPRLKEMFYDRISHGKVALFYARHPLRLLGKLEVAAENGMTIRPYYLGTYEKREGMPAGAVSEKFGYWSEWKRSVLPNTLWFLLPFSALYYAVLWREWRRAASAARRVCCETFALIGLIGAVSFVIPVVGDGLADLAKHLFLYNVCFDIMFVSGVLWVSGKAVVWADRLWLRRRKLQAKEGRESIV</sequence>
<keyword evidence="1" id="KW-0472">Membrane</keyword>
<feature type="transmembrane region" description="Helical" evidence="1">
    <location>
        <begin position="412"/>
        <end position="433"/>
    </location>
</feature>
<gene>
    <name evidence="2" type="ORF">ACFFK0_04825</name>
</gene>
<keyword evidence="3" id="KW-1185">Reference proteome</keyword>
<proteinExistence type="predicted"/>
<organism evidence="2 3">
    <name type="scientific">Paenibacillus chartarius</name>
    <dbReference type="NCBI Taxonomy" id="747481"/>
    <lineage>
        <taxon>Bacteria</taxon>
        <taxon>Bacillati</taxon>
        <taxon>Bacillota</taxon>
        <taxon>Bacilli</taxon>
        <taxon>Bacillales</taxon>
        <taxon>Paenibacillaceae</taxon>
        <taxon>Paenibacillus</taxon>
    </lineage>
</organism>
<comment type="caution">
    <text evidence="2">The sequence shown here is derived from an EMBL/GenBank/DDBJ whole genome shotgun (WGS) entry which is preliminary data.</text>
</comment>
<feature type="transmembrane region" description="Helical" evidence="1">
    <location>
        <begin position="160"/>
        <end position="179"/>
    </location>
</feature>
<keyword evidence="1" id="KW-1133">Transmembrane helix</keyword>
<evidence type="ECO:0000256" key="1">
    <source>
        <dbReference type="SAM" id="Phobius"/>
    </source>
</evidence>
<reference evidence="2 3" key="1">
    <citation type="submission" date="2024-09" db="EMBL/GenBank/DDBJ databases">
        <authorList>
            <person name="Sun Q."/>
            <person name="Mori K."/>
        </authorList>
    </citation>
    <scope>NUCLEOTIDE SEQUENCE [LARGE SCALE GENOMIC DNA]</scope>
    <source>
        <strain evidence="2 3">CCM 7759</strain>
    </source>
</reference>
<evidence type="ECO:0008006" key="4">
    <source>
        <dbReference type="Google" id="ProtNLM"/>
    </source>
</evidence>
<dbReference type="EMBL" id="JBHLWN010000022">
    <property type="protein sequence ID" value="MFC0211783.1"/>
    <property type="molecule type" value="Genomic_DNA"/>
</dbReference>
<feature type="transmembrane region" description="Helical" evidence="1">
    <location>
        <begin position="6"/>
        <end position="29"/>
    </location>
</feature>
<feature type="transmembrane region" description="Helical" evidence="1">
    <location>
        <begin position="445"/>
        <end position="470"/>
    </location>
</feature>